<comment type="similarity">
    <text evidence="2 7">Belongs to the phosphohexose mutase family.</text>
</comment>
<feature type="domain" description="Alpha-D-phosphohexomutase alpha/beta/alpha" evidence="8">
    <location>
        <begin position="8"/>
        <end position="134"/>
    </location>
</feature>
<dbReference type="Pfam" id="PF02879">
    <property type="entry name" value="PGM_PMM_II"/>
    <property type="match status" value="1"/>
</dbReference>
<evidence type="ECO:0000259" key="8">
    <source>
        <dbReference type="Pfam" id="PF02878"/>
    </source>
</evidence>
<dbReference type="InterPro" id="IPR005846">
    <property type="entry name" value="A-D-PHexomutase_a/b/a-III"/>
</dbReference>
<dbReference type="InterPro" id="IPR016066">
    <property type="entry name" value="A-D-PHexomutase_CS"/>
</dbReference>
<evidence type="ECO:0000256" key="3">
    <source>
        <dbReference type="ARBA" id="ARBA00022553"/>
    </source>
</evidence>
<dbReference type="PANTHER" id="PTHR43771">
    <property type="entry name" value="PHOSPHOMANNOMUTASE"/>
    <property type="match status" value="1"/>
</dbReference>
<evidence type="ECO:0000259" key="9">
    <source>
        <dbReference type="Pfam" id="PF02879"/>
    </source>
</evidence>
<feature type="domain" description="Alpha-D-phosphohexomutase alpha/beta/alpha" evidence="9">
    <location>
        <begin position="154"/>
        <end position="251"/>
    </location>
</feature>
<protein>
    <submittedName>
        <fullName evidence="11">Phosphomannomutase</fullName>
        <ecNumber evidence="11">5.4.2.8</ecNumber>
    </submittedName>
</protein>
<dbReference type="InterPro" id="IPR005841">
    <property type="entry name" value="Alpha-D-phosphohexomutase_SF"/>
</dbReference>
<gene>
    <name evidence="11" type="ORF">HNQ39_003475</name>
</gene>
<dbReference type="Pfam" id="PF02878">
    <property type="entry name" value="PGM_PMM_I"/>
    <property type="match status" value="1"/>
</dbReference>
<dbReference type="InterPro" id="IPR005844">
    <property type="entry name" value="A-D-PHexomutase_a/b/a-I"/>
</dbReference>
<evidence type="ECO:0000313" key="12">
    <source>
        <dbReference type="Proteomes" id="UP000520814"/>
    </source>
</evidence>
<reference evidence="11 12" key="1">
    <citation type="submission" date="2020-08" db="EMBL/GenBank/DDBJ databases">
        <title>Genomic Encyclopedia of Type Strains, Phase IV (KMG-IV): sequencing the most valuable type-strain genomes for metagenomic binning, comparative biology and taxonomic classification.</title>
        <authorList>
            <person name="Goeker M."/>
        </authorList>
    </citation>
    <scope>NUCLEOTIDE SEQUENCE [LARGE SCALE GENOMIC DNA]</scope>
    <source>
        <strain evidence="11 12">DSM 23562</strain>
    </source>
</reference>
<dbReference type="Proteomes" id="UP000520814">
    <property type="component" value="Unassembled WGS sequence"/>
</dbReference>
<evidence type="ECO:0000256" key="6">
    <source>
        <dbReference type="ARBA" id="ARBA00023235"/>
    </source>
</evidence>
<dbReference type="InterPro" id="IPR016055">
    <property type="entry name" value="A-D-PHexomutase_a/b/a-I/II/III"/>
</dbReference>
<keyword evidence="12" id="KW-1185">Reference proteome</keyword>
<dbReference type="EC" id="5.4.2.8" evidence="11"/>
<evidence type="ECO:0000256" key="5">
    <source>
        <dbReference type="ARBA" id="ARBA00022842"/>
    </source>
</evidence>
<evidence type="ECO:0000256" key="7">
    <source>
        <dbReference type="RuleBase" id="RU004326"/>
    </source>
</evidence>
<evidence type="ECO:0000256" key="4">
    <source>
        <dbReference type="ARBA" id="ARBA00022723"/>
    </source>
</evidence>
<keyword evidence="3" id="KW-0597">Phosphoprotein</keyword>
<dbReference type="PROSITE" id="PS00710">
    <property type="entry name" value="PGM_PMM"/>
    <property type="match status" value="1"/>
</dbReference>
<comment type="cofactor">
    <cofactor evidence="1">
        <name>Mg(2+)</name>
        <dbReference type="ChEBI" id="CHEBI:18420"/>
    </cofactor>
</comment>
<dbReference type="RefSeq" id="WP_184199092.1">
    <property type="nucleotide sequence ID" value="NZ_JACHGW010000003.1"/>
</dbReference>
<dbReference type="Pfam" id="PF02880">
    <property type="entry name" value="PGM_PMM_III"/>
    <property type="match status" value="1"/>
</dbReference>
<evidence type="ECO:0000259" key="10">
    <source>
        <dbReference type="Pfam" id="PF02880"/>
    </source>
</evidence>
<name>A0A7W9SRU2_ARMRO</name>
<feature type="domain" description="Alpha-D-phosphohexomutase alpha/beta/alpha" evidence="10">
    <location>
        <begin position="256"/>
        <end position="365"/>
    </location>
</feature>
<dbReference type="InterPro" id="IPR005845">
    <property type="entry name" value="A-D-PHexomutase_a/b/a-II"/>
</dbReference>
<dbReference type="CDD" id="cd03089">
    <property type="entry name" value="PMM_PGM"/>
    <property type="match status" value="1"/>
</dbReference>
<dbReference type="Gene3D" id="3.40.120.10">
    <property type="entry name" value="Alpha-D-Glucose-1,6-Bisphosphate, subunit A, domain 3"/>
    <property type="match status" value="3"/>
</dbReference>
<dbReference type="InterPro" id="IPR036900">
    <property type="entry name" value="A-D-PHexomutase_C_sf"/>
</dbReference>
<organism evidence="11 12">
    <name type="scientific">Armatimonas rosea</name>
    <dbReference type="NCBI Taxonomy" id="685828"/>
    <lineage>
        <taxon>Bacteria</taxon>
        <taxon>Bacillati</taxon>
        <taxon>Armatimonadota</taxon>
        <taxon>Armatimonadia</taxon>
        <taxon>Armatimonadales</taxon>
        <taxon>Armatimonadaceae</taxon>
        <taxon>Armatimonas</taxon>
    </lineage>
</organism>
<dbReference type="Gene3D" id="3.30.310.50">
    <property type="entry name" value="Alpha-D-phosphohexomutase, C-terminal domain"/>
    <property type="match status" value="1"/>
</dbReference>
<dbReference type="EMBL" id="JACHGW010000003">
    <property type="protein sequence ID" value="MBB6051665.1"/>
    <property type="molecule type" value="Genomic_DNA"/>
</dbReference>
<sequence>MPFDKSLYRAYDIRGIYPSVINEEFAYLCAQAFARVMDAKKVAVGRDVRTSGASMQAAAIQGLVDLGVEVLDLGVISTEMLYFASGTLEIDGGFALTASHNPREWNGFKFVGKKGQPLVREGKLGEIYADIEAATPQKAATPGTVTPTPLLADYAAYLQQYVPEGLPQLKLVGNVNFGANGKFVDAAIEGHPIEMIRLNWNEDGSFPKGTPDPLLPSNRKEISERIVTEGAHFGVAWDADADRCFFYDEKGRSFSGYYINAVLIEHFLKVEPGASVVVEPRQIWATEAAAAAGGGTAVTSRTGHGFIKATMRQANAIFGGENSGHFYYRDFWYCDNGIITFLTVLGIFAEQIKNGGTVSQLLDGYKKNYPASEELNFITDDAKGIIAALQARHPDAELSQIDGVSLAEADWRCNLRMSQNEPVLRLNVEARTPEGLAEREADLLAFILGHGASLRDDH</sequence>
<keyword evidence="4 7" id="KW-0479">Metal-binding</keyword>
<dbReference type="GO" id="GO:0005975">
    <property type="term" value="P:carbohydrate metabolic process"/>
    <property type="evidence" value="ECO:0007669"/>
    <property type="project" value="InterPro"/>
</dbReference>
<keyword evidence="6 11" id="KW-0413">Isomerase</keyword>
<dbReference type="PANTHER" id="PTHR43771:SF1">
    <property type="entry name" value="PHOSPHOMANNOMUTASE"/>
    <property type="match status" value="1"/>
</dbReference>
<keyword evidence="5 7" id="KW-0460">Magnesium</keyword>
<dbReference type="AlphaFoldDB" id="A0A7W9SRU2"/>
<dbReference type="SUPFAM" id="SSF55957">
    <property type="entry name" value="Phosphoglucomutase, C-terminal domain"/>
    <property type="match status" value="1"/>
</dbReference>
<comment type="caution">
    <text evidence="11">The sequence shown here is derived from an EMBL/GenBank/DDBJ whole genome shotgun (WGS) entry which is preliminary data.</text>
</comment>
<dbReference type="GO" id="GO:0004615">
    <property type="term" value="F:phosphomannomutase activity"/>
    <property type="evidence" value="ECO:0007669"/>
    <property type="project" value="UniProtKB-EC"/>
</dbReference>
<evidence type="ECO:0000256" key="2">
    <source>
        <dbReference type="ARBA" id="ARBA00010231"/>
    </source>
</evidence>
<dbReference type="PRINTS" id="PR00509">
    <property type="entry name" value="PGMPMM"/>
</dbReference>
<proteinExistence type="inferred from homology"/>
<evidence type="ECO:0000313" key="11">
    <source>
        <dbReference type="EMBL" id="MBB6051665.1"/>
    </source>
</evidence>
<dbReference type="GO" id="GO:0000287">
    <property type="term" value="F:magnesium ion binding"/>
    <property type="evidence" value="ECO:0007669"/>
    <property type="project" value="InterPro"/>
</dbReference>
<dbReference type="SUPFAM" id="SSF53738">
    <property type="entry name" value="Phosphoglucomutase, first 3 domains"/>
    <property type="match status" value="3"/>
</dbReference>
<accession>A0A7W9SRU2</accession>
<evidence type="ECO:0000256" key="1">
    <source>
        <dbReference type="ARBA" id="ARBA00001946"/>
    </source>
</evidence>